<feature type="region of interest" description="Disordered" evidence="3">
    <location>
        <begin position="1"/>
        <end position="28"/>
    </location>
</feature>
<evidence type="ECO:0000313" key="6">
    <source>
        <dbReference type="Proteomes" id="UP000308121"/>
    </source>
</evidence>
<name>A0A7Z8NS39_9CELL</name>
<dbReference type="Proteomes" id="UP000308121">
    <property type="component" value="Unassembled WGS sequence"/>
</dbReference>
<comment type="caution">
    <text evidence="5">The sequence shown here is derived from an EMBL/GenBank/DDBJ whole genome shotgun (WGS) entry which is preliminary data.</text>
</comment>
<evidence type="ECO:0000256" key="2">
    <source>
        <dbReference type="ARBA" id="ARBA00023315"/>
    </source>
</evidence>
<sequence>MTTTPLRVPVPDPAPLDPAPLDPAPLAPAPLDPARLSVRAARLDDPLVGPLLDGLAHEYSTRYRGLLSPAELRDELAHHGAEEFAPPHGALVLVLEDGAPVAGGAFRRRWEPEHGEPARLADTAARDAAGAPAVRTAELKRIWTHAAHRRRGLGRVVLAELEARAAAAGYPRLYLTTGPKQPEAVQLYLAAGYTPLFEPAAYPGDLVPHAFEKWLAR</sequence>
<accession>A0A7Z8NS39</accession>
<gene>
    <name evidence="5" type="ORF">FA014_11365</name>
</gene>
<protein>
    <submittedName>
        <fullName evidence="5">GNAT family N-acetyltransferase</fullName>
    </submittedName>
</protein>
<dbReference type="Gene3D" id="3.40.630.30">
    <property type="match status" value="1"/>
</dbReference>
<dbReference type="PANTHER" id="PTHR43877:SF2">
    <property type="entry name" value="AMINOALKYLPHOSPHONATE N-ACETYLTRANSFERASE-RELATED"/>
    <property type="match status" value="1"/>
</dbReference>
<dbReference type="PANTHER" id="PTHR43877">
    <property type="entry name" value="AMINOALKYLPHOSPHONATE N-ACETYLTRANSFERASE-RELATED-RELATED"/>
    <property type="match status" value="1"/>
</dbReference>
<proteinExistence type="predicted"/>
<dbReference type="InterPro" id="IPR000182">
    <property type="entry name" value="GNAT_dom"/>
</dbReference>
<keyword evidence="2" id="KW-0012">Acyltransferase</keyword>
<evidence type="ECO:0000313" key="5">
    <source>
        <dbReference type="EMBL" id="TKR23421.1"/>
    </source>
</evidence>
<evidence type="ECO:0000256" key="1">
    <source>
        <dbReference type="ARBA" id="ARBA00022679"/>
    </source>
</evidence>
<organism evidence="5 6">
    <name type="scientific">Cellulomonas hominis</name>
    <dbReference type="NCBI Taxonomy" id="156981"/>
    <lineage>
        <taxon>Bacteria</taxon>
        <taxon>Bacillati</taxon>
        <taxon>Actinomycetota</taxon>
        <taxon>Actinomycetes</taxon>
        <taxon>Micrococcales</taxon>
        <taxon>Cellulomonadaceae</taxon>
        <taxon>Cellulomonas</taxon>
    </lineage>
</organism>
<dbReference type="InterPro" id="IPR016181">
    <property type="entry name" value="Acyl_CoA_acyltransferase"/>
</dbReference>
<dbReference type="InterPro" id="IPR050832">
    <property type="entry name" value="Bact_Acetyltransf"/>
</dbReference>
<dbReference type="OrthoDB" id="70840at2"/>
<keyword evidence="1 5" id="KW-0808">Transferase</keyword>
<dbReference type="RefSeq" id="WP_154729792.1">
    <property type="nucleotide sequence ID" value="NZ_SZYE01000084.1"/>
</dbReference>
<dbReference type="EMBL" id="SZYE01000084">
    <property type="protein sequence ID" value="TKR23421.1"/>
    <property type="molecule type" value="Genomic_DNA"/>
</dbReference>
<feature type="domain" description="N-acetyltransferase" evidence="4">
    <location>
        <begin position="46"/>
        <end position="217"/>
    </location>
</feature>
<dbReference type="GO" id="GO:0016747">
    <property type="term" value="F:acyltransferase activity, transferring groups other than amino-acyl groups"/>
    <property type="evidence" value="ECO:0007669"/>
    <property type="project" value="InterPro"/>
</dbReference>
<dbReference type="Pfam" id="PF00583">
    <property type="entry name" value="Acetyltransf_1"/>
    <property type="match status" value="1"/>
</dbReference>
<dbReference type="PROSITE" id="PS51186">
    <property type="entry name" value="GNAT"/>
    <property type="match status" value="1"/>
</dbReference>
<reference evidence="5 6" key="1">
    <citation type="submission" date="2019-05" db="EMBL/GenBank/DDBJ databases">
        <title>Genome sequence of Cellulomonas hominis strain CS1.</title>
        <authorList>
            <person name="Belmont J."/>
            <person name="Maclea K.S."/>
        </authorList>
    </citation>
    <scope>NUCLEOTIDE SEQUENCE [LARGE SCALE GENOMIC DNA]</scope>
    <source>
        <strain evidence="5 6">CS1</strain>
    </source>
</reference>
<evidence type="ECO:0000256" key="3">
    <source>
        <dbReference type="SAM" id="MobiDB-lite"/>
    </source>
</evidence>
<feature type="compositionally biased region" description="Pro residues" evidence="3">
    <location>
        <begin position="8"/>
        <end position="28"/>
    </location>
</feature>
<dbReference type="SUPFAM" id="SSF55729">
    <property type="entry name" value="Acyl-CoA N-acyltransferases (Nat)"/>
    <property type="match status" value="1"/>
</dbReference>
<dbReference type="AlphaFoldDB" id="A0A7Z8NS39"/>
<evidence type="ECO:0000259" key="4">
    <source>
        <dbReference type="PROSITE" id="PS51186"/>
    </source>
</evidence>